<evidence type="ECO:0000256" key="1">
    <source>
        <dbReference type="ARBA" id="ARBA00010838"/>
    </source>
</evidence>
<dbReference type="AlphaFoldDB" id="A0AAW1RGA2"/>
<name>A0AAW1RGA2_9CHLO</name>
<evidence type="ECO:0000313" key="6">
    <source>
        <dbReference type="EMBL" id="KAK9832581.1"/>
    </source>
</evidence>
<accession>A0AAW1RGA2</accession>
<comment type="caution">
    <text evidence="6">The sequence shown here is derived from an EMBL/GenBank/DDBJ whole genome shotgun (WGS) entry which is preliminary data.</text>
</comment>
<organism evidence="6 7">
    <name type="scientific">Elliptochloris bilobata</name>
    <dbReference type="NCBI Taxonomy" id="381761"/>
    <lineage>
        <taxon>Eukaryota</taxon>
        <taxon>Viridiplantae</taxon>
        <taxon>Chlorophyta</taxon>
        <taxon>core chlorophytes</taxon>
        <taxon>Trebouxiophyceae</taxon>
        <taxon>Trebouxiophyceae incertae sedis</taxon>
        <taxon>Elliptochloris clade</taxon>
        <taxon>Elliptochloris</taxon>
    </lineage>
</organism>
<dbReference type="InterPro" id="IPR001360">
    <property type="entry name" value="Glyco_hydro_1"/>
</dbReference>
<dbReference type="PANTHER" id="PTHR10353:SF36">
    <property type="entry name" value="LP05116P"/>
    <property type="match status" value="1"/>
</dbReference>
<dbReference type="PANTHER" id="PTHR10353">
    <property type="entry name" value="GLYCOSYL HYDROLASE"/>
    <property type="match status" value="1"/>
</dbReference>
<keyword evidence="7" id="KW-1185">Reference proteome</keyword>
<dbReference type="Proteomes" id="UP001445335">
    <property type="component" value="Unassembled WGS sequence"/>
</dbReference>
<keyword evidence="5" id="KW-0732">Signal</keyword>
<evidence type="ECO:0000256" key="2">
    <source>
        <dbReference type="ARBA" id="ARBA00022801"/>
    </source>
</evidence>
<evidence type="ECO:0000256" key="5">
    <source>
        <dbReference type="SAM" id="SignalP"/>
    </source>
</evidence>
<reference evidence="6 7" key="1">
    <citation type="journal article" date="2024" name="Nat. Commun.">
        <title>Phylogenomics reveals the evolutionary origins of lichenization in chlorophyte algae.</title>
        <authorList>
            <person name="Puginier C."/>
            <person name="Libourel C."/>
            <person name="Otte J."/>
            <person name="Skaloud P."/>
            <person name="Haon M."/>
            <person name="Grisel S."/>
            <person name="Petersen M."/>
            <person name="Berrin J.G."/>
            <person name="Delaux P.M."/>
            <person name="Dal Grande F."/>
            <person name="Keller J."/>
        </authorList>
    </citation>
    <scope>NUCLEOTIDE SEQUENCE [LARGE SCALE GENOMIC DNA]</scope>
    <source>
        <strain evidence="6 7">SAG 245.80</strain>
    </source>
</reference>
<comment type="similarity">
    <text evidence="1 4">Belongs to the glycosyl hydrolase 1 family.</text>
</comment>
<feature type="signal peptide" evidence="5">
    <location>
        <begin position="1"/>
        <end position="47"/>
    </location>
</feature>
<dbReference type="GO" id="GO:0008422">
    <property type="term" value="F:beta-glucosidase activity"/>
    <property type="evidence" value="ECO:0007669"/>
    <property type="project" value="TreeGrafter"/>
</dbReference>
<protein>
    <recommendedName>
        <fullName evidence="8">Beta-glucosidase</fullName>
    </recommendedName>
</protein>
<feature type="chain" id="PRO_5043957254" description="Beta-glucosidase" evidence="5">
    <location>
        <begin position="48"/>
        <end position="539"/>
    </location>
</feature>
<gene>
    <name evidence="6" type="ORF">WJX81_000662</name>
</gene>
<dbReference type="Gene3D" id="3.20.20.80">
    <property type="entry name" value="Glycosidases"/>
    <property type="match status" value="1"/>
</dbReference>
<evidence type="ECO:0000256" key="3">
    <source>
        <dbReference type="ARBA" id="ARBA00023295"/>
    </source>
</evidence>
<dbReference type="EMBL" id="JALJOU010000040">
    <property type="protein sequence ID" value="KAK9832581.1"/>
    <property type="molecule type" value="Genomic_DNA"/>
</dbReference>
<sequence>MEWLGRLPANGVKQYLAADAAERKPTASTMAGSKLTMGLLLLAVVAAAQVGAQGPAAAPSSSDASGLPPIPAERPPFFLGVATAAPQIEGAVAEDGRSRSIWDTWAAAHPENDSPNVTDDFYHRYAEDIRIMQTYGIKHFRFSVAWTRVIPDGNGSTNAAGLGFYSRLVDALLAAGIEPVVTLYHWDLPQVLQDRYGGFLNEQIVADFTHYATVVFEALGSRVTYWSTFNEPATFCVSGYGSGWHAPSLRDQQGEQGYVWECHNNVLRAHASAVREFRRLVPNGKIGMNLAVQWSEPRSDSEADRAAAERHMEFELAVWSDPVYRGDWPASVKERNPRGLMTITPELAAALRGSFDMYMLNFYTAKYVYYLSGGWGMAGQGVIDAADTFNATNGASIGPETASSWFKEVPWAFRKQLKWVSDRYNRPVMWVTENGVAVPDSANELLPGVLNDTYRINFYRDYMQAAMAAISQDNVDIQGYFCWSLLDNWEWTSGFKERFGLVYVDYANNQARHPKQSLAWLSRWFGLSSGAAQVSTQSI</sequence>
<evidence type="ECO:0000256" key="4">
    <source>
        <dbReference type="RuleBase" id="RU003690"/>
    </source>
</evidence>
<dbReference type="Pfam" id="PF00232">
    <property type="entry name" value="Glyco_hydro_1"/>
    <property type="match status" value="1"/>
</dbReference>
<dbReference type="PRINTS" id="PR00131">
    <property type="entry name" value="GLHYDRLASE1"/>
</dbReference>
<evidence type="ECO:0000313" key="7">
    <source>
        <dbReference type="Proteomes" id="UP001445335"/>
    </source>
</evidence>
<dbReference type="InterPro" id="IPR017853">
    <property type="entry name" value="GH"/>
</dbReference>
<keyword evidence="3" id="KW-0326">Glycosidase</keyword>
<proteinExistence type="inferred from homology"/>
<dbReference type="SUPFAM" id="SSF51445">
    <property type="entry name" value="(Trans)glycosidases"/>
    <property type="match status" value="1"/>
</dbReference>
<evidence type="ECO:0008006" key="8">
    <source>
        <dbReference type="Google" id="ProtNLM"/>
    </source>
</evidence>
<keyword evidence="2" id="KW-0378">Hydrolase</keyword>
<dbReference type="GO" id="GO:0005975">
    <property type="term" value="P:carbohydrate metabolic process"/>
    <property type="evidence" value="ECO:0007669"/>
    <property type="project" value="InterPro"/>
</dbReference>